<evidence type="ECO:0000313" key="3">
    <source>
        <dbReference type="Proteomes" id="UP001165367"/>
    </source>
</evidence>
<feature type="signal peptide" evidence="1">
    <location>
        <begin position="1"/>
        <end position="19"/>
    </location>
</feature>
<proteinExistence type="predicted"/>
<feature type="chain" id="PRO_5046899549" evidence="1">
    <location>
        <begin position="20"/>
        <end position="170"/>
    </location>
</feature>
<sequence>MNRLLISFLLLFSFSTASAQSGYLFVKKGLKKKRTYTEYDNIYLKLTSGAYKYGMITRLMNDTIWLSGNPIPKNDVAEVVIRRKEKKSFHVGVTNMLLVTAGVALTTAGLSASKQATFKEALTAGLVLGYGPLVIGYASKKISLSRKSYKIGRKFRLQMLDFYIPRKRAF</sequence>
<reference evidence="2" key="1">
    <citation type="submission" date="2022-01" db="EMBL/GenBank/DDBJ databases">
        <authorList>
            <person name="Jo J.-H."/>
            <person name="Im W.-T."/>
        </authorList>
    </citation>
    <scope>NUCLEOTIDE SEQUENCE</scope>
    <source>
        <strain evidence="2">NA20</strain>
    </source>
</reference>
<dbReference type="EMBL" id="JAKLTR010000001">
    <property type="protein sequence ID" value="MCG2613033.1"/>
    <property type="molecule type" value="Genomic_DNA"/>
</dbReference>
<dbReference type="RefSeq" id="WP_237868258.1">
    <property type="nucleotide sequence ID" value="NZ_JAKLTR010000001.1"/>
</dbReference>
<accession>A0ABS9KL23</accession>
<keyword evidence="3" id="KW-1185">Reference proteome</keyword>
<comment type="caution">
    <text evidence="2">The sequence shown here is derived from an EMBL/GenBank/DDBJ whole genome shotgun (WGS) entry which is preliminary data.</text>
</comment>
<dbReference type="Proteomes" id="UP001165367">
    <property type="component" value="Unassembled WGS sequence"/>
</dbReference>
<organism evidence="2 3">
    <name type="scientific">Terrimonas ginsenosidimutans</name>
    <dbReference type="NCBI Taxonomy" id="2908004"/>
    <lineage>
        <taxon>Bacteria</taxon>
        <taxon>Pseudomonadati</taxon>
        <taxon>Bacteroidota</taxon>
        <taxon>Chitinophagia</taxon>
        <taxon>Chitinophagales</taxon>
        <taxon>Chitinophagaceae</taxon>
        <taxon>Terrimonas</taxon>
    </lineage>
</organism>
<evidence type="ECO:0000256" key="1">
    <source>
        <dbReference type="SAM" id="SignalP"/>
    </source>
</evidence>
<name>A0ABS9KL23_9BACT</name>
<protein>
    <submittedName>
        <fullName evidence="2">Uncharacterized protein</fullName>
    </submittedName>
</protein>
<evidence type="ECO:0000313" key="2">
    <source>
        <dbReference type="EMBL" id="MCG2613033.1"/>
    </source>
</evidence>
<keyword evidence="1" id="KW-0732">Signal</keyword>
<gene>
    <name evidence="2" type="ORF">LZZ85_02040</name>
</gene>